<proteinExistence type="predicted"/>
<sequence>MLYYLFVALRLLSTLLPLPLLTLLYALRIKRRPRPSWSSPQCALLDFNRRVAGLVDIAGMRWEVRDPSAEPSPRELRETSFERVDGLSREELVGVLRDDNVGPTNAVGCFVWERRRNDSVEQLAEGFVGIYAHGGLYLYFSAHDSSATSAIPRYLMKVAVEYRLLPAPFPAALQDVAAVFVRLIQLVVPADRIILIGDSTGGNIMLALARWIRDEGLLRQPAGVLLLSATDPLNSQLPAYSFRTSFKSFKPHPHPKDYLTDHPPAYRHNVQSFLGAHRPHSFLRHPYISPSATPVPDESFKSFPPVFVQYGDAERLEEEIDQLVAAVRQVEASVEVEKTVDGVHDLLILLFWDSGVKKKIYKRIEEWLRELKSSGQG</sequence>
<dbReference type="STRING" id="106004.A0A1Y2DQX0"/>
<evidence type="ECO:0000259" key="3">
    <source>
        <dbReference type="Pfam" id="PF07859"/>
    </source>
</evidence>
<feature type="transmembrane region" description="Helical" evidence="2">
    <location>
        <begin position="6"/>
        <end position="27"/>
    </location>
</feature>
<name>A0A1Y2DQX0_9BASI</name>
<dbReference type="GO" id="GO:0016787">
    <property type="term" value="F:hydrolase activity"/>
    <property type="evidence" value="ECO:0007669"/>
    <property type="project" value="UniProtKB-KW"/>
</dbReference>
<dbReference type="Pfam" id="PF07859">
    <property type="entry name" value="Abhydrolase_3"/>
    <property type="match status" value="1"/>
</dbReference>
<dbReference type="InterPro" id="IPR050300">
    <property type="entry name" value="GDXG_lipolytic_enzyme"/>
</dbReference>
<dbReference type="SUPFAM" id="SSF53474">
    <property type="entry name" value="alpha/beta-Hydrolases"/>
    <property type="match status" value="1"/>
</dbReference>
<keyword evidence="5" id="KW-1185">Reference proteome</keyword>
<dbReference type="InterPro" id="IPR029058">
    <property type="entry name" value="AB_hydrolase_fold"/>
</dbReference>
<protein>
    <submittedName>
        <fullName evidence="4">Alpha/Beta hydrolase protein</fullName>
    </submittedName>
</protein>
<feature type="domain" description="Alpha/beta hydrolase fold-3" evidence="3">
    <location>
        <begin position="130"/>
        <end position="346"/>
    </location>
</feature>
<keyword evidence="2" id="KW-0812">Transmembrane</keyword>
<reference evidence="4 5" key="1">
    <citation type="submission" date="2016-07" db="EMBL/GenBank/DDBJ databases">
        <title>Pervasive Adenine N6-methylation of Active Genes in Fungi.</title>
        <authorList>
            <consortium name="DOE Joint Genome Institute"/>
            <person name="Mondo S.J."/>
            <person name="Dannebaum R.O."/>
            <person name="Kuo R.C."/>
            <person name="Labutti K."/>
            <person name="Haridas S."/>
            <person name="Kuo A."/>
            <person name="Salamov A."/>
            <person name="Ahrendt S.R."/>
            <person name="Lipzen A."/>
            <person name="Sullivan W."/>
            <person name="Andreopoulos W.B."/>
            <person name="Clum A."/>
            <person name="Lindquist E."/>
            <person name="Daum C."/>
            <person name="Ramamoorthy G.K."/>
            <person name="Gryganskyi A."/>
            <person name="Culley D."/>
            <person name="Magnuson J.K."/>
            <person name="James T.Y."/>
            <person name="O'Malley M.A."/>
            <person name="Stajich J.E."/>
            <person name="Spatafora J.W."/>
            <person name="Visel A."/>
            <person name="Grigoriev I.V."/>
        </authorList>
    </citation>
    <scope>NUCLEOTIDE SEQUENCE [LARGE SCALE GENOMIC DNA]</scope>
    <source>
        <strain evidence="4 5">62-1032</strain>
    </source>
</reference>
<keyword evidence="1 4" id="KW-0378">Hydrolase</keyword>
<evidence type="ECO:0000313" key="5">
    <source>
        <dbReference type="Proteomes" id="UP000193467"/>
    </source>
</evidence>
<dbReference type="InParanoid" id="A0A1Y2DQX0"/>
<evidence type="ECO:0000313" key="4">
    <source>
        <dbReference type="EMBL" id="ORY61045.1"/>
    </source>
</evidence>
<dbReference type="PANTHER" id="PTHR48081">
    <property type="entry name" value="AB HYDROLASE SUPERFAMILY PROTEIN C4A8.06C"/>
    <property type="match status" value="1"/>
</dbReference>
<keyword evidence="2" id="KW-1133">Transmembrane helix</keyword>
<keyword evidence="2" id="KW-0472">Membrane</keyword>
<evidence type="ECO:0000256" key="1">
    <source>
        <dbReference type="ARBA" id="ARBA00022801"/>
    </source>
</evidence>
<dbReference type="OrthoDB" id="2152029at2759"/>
<gene>
    <name evidence="4" type="ORF">BCR35DRAFT_270848</name>
</gene>
<dbReference type="InterPro" id="IPR013094">
    <property type="entry name" value="AB_hydrolase_3"/>
</dbReference>
<dbReference type="PANTHER" id="PTHR48081:SF26">
    <property type="entry name" value="ALPHA_BETA HYDROLASE FOLD-3 DOMAIN-CONTAINING PROTEIN"/>
    <property type="match status" value="1"/>
</dbReference>
<dbReference type="Proteomes" id="UP000193467">
    <property type="component" value="Unassembled WGS sequence"/>
</dbReference>
<accession>A0A1Y2DQX0</accession>
<dbReference type="AlphaFoldDB" id="A0A1Y2DQX0"/>
<dbReference type="Gene3D" id="3.40.50.1820">
    <property type="entry name" value="alpha/beta hydrolase"/>
    <property type="match status" value="1"/>
</dbReference>
<evidence type="ECO:0000256" key="2">
    <source>
        <dbReference type="SAM" id="Phobius"/>
    </source>
</evidence>
<organism evidence="4 5">
    <name type="scientific">Leucosporidium creatinivorum</name>
    <dbReference type="NCBI Taxonomy" id="106004"/>
    <lineage>
        <taxon>Eukaryota</taxon>
        <taxon>Fungi</taxon>
        <taxon>Dikarya</taxon>
        <taxon>Basidiomycota</taxon>
        <taxon>Pucciniomycotina</taxon>
        <taxon>Microbotryomycetes</taxon>
        <taxon>Leucosporidiales</taxon>
        <taxon>Leucosporidium</taxon>
    </lineage>
</organism>
<comment type="caution">
    <text evidence="4">The sequence shown here is derived from an EMBL/GenBank/DDBJ whole genome shotgun (WGS) entry which is preliminary data.</text>
</comment>
<dbReference type="EMBL" id="MCGR01000073">
    <property type="protein sequence ID" value="ORY61045.1"/>
    <property type="molecule type" value="Genomic_DNA"/>
</dbReference>